<dbReference type="FunFam" id="3.40.50.300:FF:000134">
    <property type="entry name" value="Iron-enterobactin ABC transporter ATP-binding protein"/>
    <property type="match status" value="1"/>
</dbReference>
<dbReference type="RefSeq" id="WP_066955649.1">
    <property type="nucleotide sequence ID" value="NZ_BCNX01000006.1"/>
</dbReference>
<dbReference type="InterPro" id="IPR027417">
    <property type="entry name" value="P-loop_NTPase"/>
</dbReference>
<dbReference type="InterPro" id="IPR003593">
    <property type="entry name" value="AAA+_ATPase"/>
</dbReference>
<evidence type="ECO:0000256" key="7">
    <source>
        <dbReference type="ARBA" id="ARBA00066387"/>
    </source>
</evidence>
<evidence type="ECO:0000313" key="11">
    <source>
        <dbReference type="EMBL" id="SDK43273.1"/>
    </source>
</evidence>
<sequence>MILDVDGVAFTYRSIPVIRDVTFSLQSHQVLAILGPNGVGKTTLLKCMNAILKPKAGSVLVEGADLLTADRMEIARKVGYVPQRCEAGRMTVFDAVLLGRRPHIGWSVTERDIRIVEAAIRRLRLEDLSLRYIDEMSGGELQKVSIARALVQEPRVLLLDEPTSSLDLRNQLEILGIVRRVAADHNVAAVMTMHDLNMALRYADRFILLKDGIIHAAGGPEVVTPESIKAVYGVSVAVERYNGYRIVVPLAPENPDNV</sequence>
<name>A0A1G9BV74_9EURY</name>
<dbReference type="SUPFAM" id="SSF52540">
    <property type="entry name" value="P-loop containing nucleoside triphosphate hydrolases"/>
    <property type="match status" value="1"/>
</dbReference>
<evidence type="ECO:0000256" key="2">
    <source>
        <dbReference type="ARBA" id="ARBA00022448"/>
    </source>
</evidence>
<dbReference type="GO" id="GO:0005524">
    <property type="term" value="F:ATP binding"/>
    <property type="evidence" value="ECO:0007669"/>
    <property type="project" value="UniProtKB-KW"/>
</dbReference>
<dbReference type="SMART" id="SM00382">
    <property type="entry name" value="AAA"/>
    <property type="match status" value="1"/>
</dbReference>
<comment type="catalytic activity">
    <reaction evidence="5">
        <text>an R-cob(III)alamin(out) + ATP + H2O = an R-cob(III)alamin(in) + ADP + phosphate + H(+)</text>
        <dbReference type="Rhea" id="RHEA:17873"/>
        <dbReference type="ChEBI" id="CHEBI:15377"/>
        <dbReference type="ChEBI" id="CHEBI:15378"/>
        <dbReference type="ChEBI" id="CHEBI:30616"/>
        <dbReference type="ChEBI" id="CHEBI:43474"/>
        <dbReference type="ChEBI" id="CHEBI:140785"/>
        <dbReference type="ChEBI" id="CHEBI:456216"/>
        <dbReference type="EC" id="7.6.2.8"/>
    </reaction>
</comment>
<dbReference type="EMBL" id="FNFT01000011">
    <property type="protein sequence ID" value="SDK43273.1"/>
    <property type="molecule type" value="Genomic_DNA"/>
</dbReference>
<dbReference type="InterPro" id="IPR003439">
    <property type="entry name" value="ABC_transporter-like_ATP-bd"/>
</dbReference>
<gene>
    <name evidence="11" type="ORF">SAMN04488571_11115</name>
</gene>
<accession>A0A1G9BV74</accession>
<evidence type="ECO:0000313" key="12">
    <source>
        <dbReference type="Proteomes" id="UP000326500"/>
    </source>
</evidence>
<evidence type="ECO:0000259" key="10">
    <source>
        <dbReference type="PROSITE" id="PS50893"/>
    </source>
</evidence>
<feature type="domain" description="ABC transporter" evidence="10">
    <location>
        <begin position="3"/>
        <end position="236"/>
    </location>
</feature>
<keyword evidence="12" id="KW-1185">Reference proteome</keyword>
<evidence type="ECO:0000256" key="8">
    <source>
        <dbReference type="ARBA" id="ARBA00073649"/>
    </source>
</evidence>
<keyword evidence="3" id="KW-0547">Nucleotide-binding</keyword>
<evidence type="ECO:0000256" key="6">
    <source>
        <dbReference type="ARBA" id="ARBA00058960"/>
    </source>
</evidence>
<dbReference type="PROSITE" id="PS00211">
    <property type="entry name" value="ABC_TRANSPORTER_1"/>
    <property type="match status" value="1"/>
</dbReference>
<comment type="similarity">
    <text evidence="1">Belongs to the ABC transporter superfamily.</text>
</comment>
<organism evidence="11 12">
    <name type="scientific">Methanoculleus thermophilus</name>
    <dbReference type="NCBI Taxonomy" id="2200"/>
    <lineage>
        <taxon>Archaea</taxon>
        <taxon>Methanobacteriati</taxon>
        <taxon>Methanobacteriota</taxon>
        <taxon>Stenosarchaea group</taxon>
        <taxon>Methanomicrobia</taxon>
        <taxon>Methanomicrobiales</taxon>
        <taxon>Methanomicrobiaceae</taxon>
        <taxon>Methanoculleus</taxon>
    </lineage>
</organism>
<keyword evidence="4 11" id="KW-0067">ATP-binding</keyword>
<dbReference type="Gene3D" id="3.40.50.300">
    <property type="entry name" value="P-loop containing nucleotide triphosphate hydrolases"/>
    <property type="match status" value="1"/>
</dbReference>
<comment type="function">
    <text evidence="6">Required for corrinoid utilization. Probably part of the ABC transporter complex BtuCDF involved in cobalamin (vitamin B12) import. Probably responsible for energy coupling to the transport system.</text>
</comment>
<dbReference type="PANTHER" id="PTHR42734">
    <property type="entry name" value="METAL TRANSPORT SYSTEM ATP-BINDING PROTEIN TM_0124-RELATED"/>
    <property type="match status" value="1"/>
</dbReference>
<dbReference type="CDD" id="cd03214">
    <property type="entry name" value="ABC_Iron-Siderophores_B12_Hemin"/>
    <property type="match status" value="1"/>
</dbReference>
<reference evidence="11 12" key="1">
    <citation type="submission" date="2016-10" db="EMBL/GenBank/DDBJ databases">
        <authorList>
            <person name="Varghese N."/>
            <person name="Submissions S."/>
        </authorList>
    </citation>
    <scope>NUCLEOTIDE SEQUENCE [LARGE SCALE GENOMIC DNA]</scope>
    <source>
        <strain evidence="11 12">DSM 2373</strain>
    </source>
</reference>
<dbReference type="Pfam" id="PF00005">
    <property type="entry name" value="ABC_tran"/>
    <property type="match status" value="1"/>
</dbReference>
<dbReference type="InterPro" id="IPR050153">
    <property type="entry name" value="Metal_Ion_Import_ABC"/>
</dbReference>
<protein>
    <recommendedName>
        <fullName evidence="8">Cobalamin import ATP-binding protein BtuD</fullName>
        <ecNumber evidence="7">7.6.2.8</ecNumber>
    </recommendedName>
    <alternativeName>
        <fullName evidence="9">Vitamin B12-transporting ATPase</fullName>
    </alternativeName>
</protein>
<evidence type="ECO:0000256" key="9">
    <source>
        <dbReference type="ARBA" id="ARBA00077139"/>
    </source>
</evidence>
<dbReference type="STRING" id="2200.GCA_001571405_00729"/>
<dbReference type="OrthoDB" id="24644at2157"/>
<evidence type="ECO:0000256" key="5">
    <source>
        <dbReference type="ARBA" id="ARBA00050590"/>
    </source>
</evidence>
<dbReference type="InterPro" id="IPR017871">
    <property type="entry name" value="ABC_transporter-like_CS"/>
</dbReference>
<evidence type="ECO:0000256" key="3">
    <source>
        <dbReference type="ARBA" id="ARBA00022741"/>
    </source>
</evidence>
<dbReference type="AlphaFoldDB" id="A0A1G9BV74"/>
<evidence type="ECO:0000256" key="1">
    <source>
        <dbReference type="ARBA" id="ARBA00005417"/>
    </source>
</evidence>
<dbReference type="Proteomes" id="UP000326500">
    <property type="component" value="Unassembled WGS sequence"/>
</dbReference>
<dbReference type="PROSITE" id="PS50893">
    <property type="entry name" value="ABC_TRANSPORTER_2"/>
    <property type="match status" value="1"/>
</dbReference>
<dbReference type="PANTHER" id="PTHR42734:SF6">
    <property type="entry name" value="MOLYBDATE IMPORT ATP-BINDING PROTEIN MOLC"/>
    <property type="match status" value="1"/>
</dbReference>
<evidence type="ECO:0000256" key="4">
    <source>
        <dbReference type="ARBA" id="ARBA00022840"/>
    </source>
</evidence>
<proteinExistence type="inferred from homology"/>
<dbReference type="EC" id="7.6.2.8" evidence="7"/>
<dbReference type="GO" id="GO:0015420">
    <property type="term" value="F:ABC-type vitamin B12 transporter activity"/>
    <property type="evidence" value="ECO:0007669"/>
    <property type="project" value="UniProtKB-EC"/>
</dbReference>
<dbReference type="GO" id="GO:0016887">
    <property type="term" value="F:ATP hydrolysis activity"/>
    <property type="evidence" value="ECO:0007669"/>
    <property type="project" value="InterPro"/>
</dbReference>
<keyword evidence="2" id="KW-0813">Transport</keyword>